<dbReference type="InterPro" id="IPR057727">
    <property type="entry name" value="WCX_dom"/>
</dbReference>
<dbReference type="InterPro" id="IPR051534">
    <property type="entry name" value="CBASS_pafABC_assoc_protein"/>
</dbReference>
<sequence>MRADRLLSIMWLLRAHGGLSAAELAKRLEVSRRTILRDVEALSTVGVPVYCERGPQGGVRLLPGYRTDVTALSSEESRALFAGVTTWGADSLGLGEALASGLRKLLAAVPDTHRDQSATVAERIVIDPQGWLPQPEQEKNGDTFRTVQEAVFAQRLLQIEYRYKTRSSTEVAVVEPHGLVSAGRSWYLCATNHGEPRFTKLSRIDHAEMLAEPCSGEVVDVAAEWRAQREKFLDGFTAVTATAWIRDSRWSDAHEWVIRATELEPTSPPPDHGGWSFLELEFVDHLHAMTIFLRLGPDALIVSPTTLRDNFTTYLRATLGHYSG</sequence>
<dbReference type="InterPro" id="IPR026881">
    <property type="entry name" value="WYL_dom"/>
</dbReference>
<keyword evidence="1" id="KW-0805">Transcription regulation</keyword>
<dbReference type="InterPro" id="IPR036390">
    <property type="entry name" value="WH_DNA-bd_sf"/>
</dbReference>
<dbReference type="InterPro" id="IPR028349">
    <property type="entry name" value="PafC-like"/>
</dbReference>
<keyword evidence="2" id="KW-0804">Transcription</keyword>
<dbReference type="PROSITE" id="PS51000">
    <property type="entry name" value="HTH_DEOR_2"/>
    <property type="match status" value="1"/>
</dbReference>
<gene>
    <name evidence="4" type="ORF">ACFSYH_08785</name>
</gene>
<dbReference type="Proteomes" id="UP001597391">
    <property type="component" value="Unassembled WGS sequence"/>
</dbReference>
<dbReference type="RefSeq" id="WP_377466538.1">
    <property type="nucleotide sequence ID" value="NZ_JBHUOP010000003.1"/>
</dbReference>
<evidence type="ECO:0000259" key="3">
    <source>
        <dbReference type="PROSITE" id="PS51000"/>
    </source>
</evidence>
<dbReference type="InterPro" id="IPR036388">
    <property type="entry name" value="WH-like_DNA-bd_sf"/>
</dbReference>
<evidence type="ECO:0000313" key="4">
    <source>
        <dbReference type="EMBL" id="MFD2840664.1"/>
    </source>
</evidence>
<comment type="caution">
    <text evidence="4">The sequence shown here is derived from an EMBL/GenBank/DDBJ whole genome shotgun (WGS) entry which is preliminary data.</text>
</comment>
<evidence type="ECO:0000256" key="2">
    <source>
        <dbReference type="ARBA" id="ARBA00023163"/>
    </source>
</evidence>
<dbReference type="Pfam" id="PF25583">
    <property type="entry name" value="WCX"/>
    <property type="match status" value="1"/>
</dbReference>
<dbReference type="EMBL" id="JBHUOP010000003">
    <property type="protein sequence ID" value="MFD2840664.1"/>
    <property type="molecule type" value="Genomic_DNA"/>
</dbReference>
<dbReference type="Pfam" id="PF08279">
    <property type="entry name" value="HTH_11"/>
    <property type="match status" value="1"/>
</dbReference>
<dbReference type="PIRSF" id="PIRSF016838">
    <property type="entry name" value="PafC"/>
    <property type="match status" value="1"/>
</dbReference>
<name>A0ABW5XFZ6_9MICO</name>
<proteinExistence type="predicted"/>
<accession>A0ABW5XFZ6</accession>
<evidence type="ECO:0000256" key="1">
    <source>
        <dbReference type="ARBA" id="ARBA00023015"/>
    </source>
</evidence>
<dbReference type="PROSITE" id="PS52050">
    <property type="entry name" value="WYL"/>
    <property type="match status" value="1"/>
</dbReference>
<dbReference type="InterPro" id="IPR013196">
    <property type="entry name" value="HTH_11"/>
</dbReference>
<protein>
    <submittedName>
        <fullName evidence="4">Helix-turn-helix transcriptional regulator</fullName>
    </submittedName>
</protein>
<organism evidence="4 5">
    <name type="scientific">Populibacterium corticicola</name>
    <dbReference type="NCBI Taxonomy" id="1812826"/>
    <lineage>
        <taxon>Bacteria</taxon>
        <taxon>Bacillati</taxon>
        <taxon>Actinomycetota</taxon>
        <taxon>Actinomycetes</taxon>
        <taxon>Micrococcales</taxon>
        <taxon>Jonesiaceae</taxon>
        <taxon>Populibacterium</taxon>
    </lineage>
</organism>
<feature type="domain" description="HTH deoR-type" evidence="3">
    <location>
        <begin position="2"/>
        <end position="57"/>
    </location>
</feature>
<dbReference type="Pfam" id="PF13280">
    <property type="entry name" value="WYL"/>
    <property type="match status" value="1"/>
</dbReference>
<evidence type="ECO:0000313" key="5">
    <source>
        <dbReference type="Proteomes" id="UP001597391"/>
    </source>
</evidence>
<dbReference type="Gene3D" id="1.10.10.10">
    <property type="entry name" value="Winged helix-like DNA-binding domain superfamily/Winged helix DNA-binding domain"/>
    <property type="match status" value="1"/>
</dbReference>
<dbReference type="SUPFAM" id="SSF46785">
    <property type="entry name" value="Winged helix' DNA-binding domain"/>
    <property type="match status" value="1"/>
</dbReference>
<reference evidence="5" key="1">
    <citation type="journal article" date="2019" name="Int. J. Syst. Evol. Microbiol.">
        <title>The Global Catalogue of Microorganisms (GCM) 10K type strain sequencing project: providing services to taxonomists for standard genome sequencing and annotation.</title>
        <authorList>
            <consortium name="The Broad Institute Genomics Platform"/>
            <consortium name="The Broad Institute Genome Sequencing Center for Infectious Disease"/>
            <person name="Wu L."/>
            <person name="Ma J."/>
        </authorList>
    </citation>
    <scope>NUCLEOTIDE SEQUENCE [LARGE SCALE GENOMIC DNA]</scope>
    <source>
        <strain evidence="5">KCTC 33576</strain>
    </source>
</reference>
<keyword evidence="5" id="KW-1185">Reference proteome</keyword>
<dbReference type="PANTHER" id="PTHR34580:SF1">
    <property type="entry name" value="PROTEIN PAFC"/>
    <property type="match status" value="1"/>
</dbReference>
<dbReference type="PANTHER" id="PTHR34580">
    <property type="match status" value="1"/>
</dbReference>
<dbReference type="InterPro" id="IPR001034">
    <property type="entry name" value="DeoR_HTH"/>
</dbReference>